<dbReference type="Proteomes" id="UP000326924">
    <property type="component" value="Unassembled WGS sequence"/>
</dbReference>
<name>A0A5J5EHT1_9PEZI</name>
<gene>
    <name evidence="3" type="ORF">FN846DRAFT_997347</name>
</gene>
<feature type="compositionally biased region" description="Low complexity" evidence="1">
    <location>
        <begin position="12"/>
        <end position="22"/>
    </location>
</feature>
<keyword evidence="2" id="KW-1133">Transmembrane helix</keyword>
<organism evidence="3 4">
    <name type="scientific">Sphaerosporella brunnea</name>
    <dbReference type="NCBI Taxonomy" id="1250544"/>
    <lineage>
        <taxon>Eukaryota</taxon>
        <taxon>Fungi</taxon>
        <taxon>Dikarya</taxon>
        <taxon>Ascomycota</taxon>
        <taxon>Pezizomycotina</taxon>
        <taxon>Pezizomycetes</taxon>
        <taxon>Pezizales</taxon>
        <taxon>Pyronemataceae</taxon>
        <taxon>Sphaerosporella</taxon>
    </lineage>
</organism>
<feature type="transmembrane region" description="Helical" evidence="2">
    <location>
        <begin position="76"/>
        <end position="94"/>
    </location>
</feature>
<evidence type="ECO:0000313" key="3">
    <source>
        <dbReference type="EMBL" id="KAA8895262.1"/>
    </source>
</evidence>
<accession>A0A5J5EHT1</accession>
<evidence type="ECO:0000256" key="1">
    <source>
        <dbReference type="SAM" id="MobiDB-lite"/>
    </source>
</evidence>
<keyword evidence="2" id="KW-0812">Transmembrane</keyword>
<feature type="region of interest" description="Disordered" evidence="1">
    <location>
        <begin position="1"/>
        <end position="22"/>
    </location>
</feature>
<evidence type="ECO:0000256" key="2">
    <source>
        <dbReference type="SAM" id="Phobius"/>
    </source>
</evidence>
<comment type="caution">
    <text evidence="3">The sequence shown here is derived from an EMBL/GenBank/DDBJ whole genome shotgun (WGS) entry which is preliminary data.</text>
</comment>
<keyword evidence="4" id="KW-1185">Reference proteome</keyword>
<dbReference type="InParanoid" id="A0A5J5EHT1"/>
<feature type="transmembrane region" description="Helical" evidence="2">
    <location>
        <begin position="126"/>
        <end position="143"/>
    </location>
</feature>
<sequence length="192" mass="21110">MGQSAAGRADYRSSSSPSYPTRMSECNLHQAYPACNPRTDISHCGSRKTTGTKSTVPLYGRVSYVAGSPSEWFQQLLLWLIMLGTYGVSAFGSIGDAISGRKTEYQANTLGNGCRRRMRSRRRRRSWAPTLGVLEISALFVILPCCNIPPTAQVAERFISRPVVLGNLTEPDENRLHIAASMTEVPRSALLQ</sequence>
<protein>
    <submittedName>
        <fullName evidence="3">Uncharacterized protein</fullName>
    </submittedName>
</protein>
<keyword evidence="2" id="KW-0472">Membrane</keyword>
<dbReference type="AlphaFoldDB" id="A0A5J5EHT1"/>
<dbReference type="EMBL" id="VXIS01000277">
    <property type="protein sequence ID" value="KAA8895262.1"/>
    <property type="molecule type" value="Genomic_DNA"/>
</dbReference>
<reference evidence="3 4" key="1">
    <citation type="submission" date="2019-09" db="EMBL/GenBank/DDBJ databases">
        <title>Draft genome of the ectomycorrhizal ascomycete Sphaerosporella brunnea.</title>
        <authorList>
            <consortium name="DOE Joint Genome Institute"/>
            <person name="Benucci G.M."/>
            <person name="Marozzi G."/>
            <person name="Antonielli L."/>
            <person name="Sanchez S."/>
            <person name="Marco P."/>
            <person name="Wang X."/>
            <person name="Falini L.B."/>
            <person name="Barry K."/>
            <person name="Haridas S."/>
            <person name="Lipzen A."/>
            <person name="Labutti K."/>
            <person name="Grigoriev I.V."/>
            <person name="Murat C."/>
            <person name="Martin F."/>
            <person name="Albertini E."/>
            <person name="Donnini D."/>
            <person name="Bonito G."/>
        </authorList>
    </citation>
    <scope>NUCLEOTIDE SEQUENCE [LARGE SCALE GENOMIC DNA]</scope>
    <source>
        <strain evidence="3 4">Sb_GMNB300</strain>
    </source>
</reference>
<proteinExistence type="predicted"/>
<evidence type="ECO:0000313" key="4">
    <source>
        <dbReference type="Proteomes" id="UP000326924"/>
    </source>
</evidence>